<dbReference type="PANTHER" id="PTHR24346:SF30">
    <property type="entry name" value="MATERNAL EMBRYONIC LEUCINE ZIPPER KINASE"/>
    <property type="match status" value="1"/>
</dbReference>
<organism evidence="6 7">
    <name type="scientific">Thecamonas trahens ATCC 50062</name>
    <dbReference type="NCBI Taxonomy" id="461836"/>
    <lineage>
        <taxon>Eukaryota</taxon>
        <taxon>Apusozoa</taxon>
        <taxon>Apusomonadida</taxon>
        <taxon>Apusomonadidae</taxon>
        <taxon>Thecamonas</taxon>
    </lineage>
</organism>
<dbReference type="STRING" id="461836.A0A0L0DUQ7"/>
<dbReference type="InterPro" id="IPR011009">
    <property type="entry name" value="Kinase-like_dom_sf"/>
</dbReference>
<dbReference type="OrthoDB" id="548217at2759"/>
<dbReference type="GO" id="GO:0004674">
    <property type="term" value="F:protein serine/threonine kinase activity"/>
    <property type="evidence" value="ECO:0007669"/>
    <property type="project" value="TreeGrafter"/>
</dbReference>
<feature type="compositionally biased region" description="Low complexity" evidence="4">
    <location>
        <begin position="78"/>
        <end position="95"/>
    </location>
</feature>
<feature type="compositionally biased region" description="Low complexity" evidence="4">
    <location>
        <begin position="118"/>
        <end position="144"/>
    </location>
</feature>
<reference evidence="6 7" key="1">
    <citation type="submission" date="2010-05" db="EMBL/GenBank/DDBJ databases">
        <title>The Genome Sequence of Thecamonas trahens ATCC 50062.</title>
        <authorList>
            <consortium name="The Broad Institute Genome Sequencing Platform"/>
            <person name="Russ C."/>
            <person name="Cuomo C."/>
            <person name="Shea T."/>
            <person name="Young S.K."/>
            <person name="Zeng Q."/>
            <person name="Koehrsen M."/>
            <person name="Haas B."/>
            <person name="Borodovsky M."/>
            <person name="Guigo R."/>
            <person name="Alvarado L."/>
            <person name="Berlin A."/>
            <person name="Bochicchio J."/>
            <person name="Borenstein D."/>
            <person name="Chapman S."/>
            <person name="Chen Z."/>
            <person name="Freedman E."/>
            <person name="Gellesch M."/>
            <person name="Goldberg J."/>
            <person name="Griggs A."/>
            <person name="Gujja S."/>
            <person name="Heilman E."/>
            <person name="Heiman D."/>
            <person name="Hepburn T."/>
            <person name="Howarth C."/>
            <person name="Jen D."/>
            <person name="Larson L."/>
            <person name="Mehta T."/>
            <person name="Park D."/>
            <person name="Pearson M."/>
            <person name="Roberts A."/>
            <person name="Saif S."/>
            <person name="Shenoy N."/>
            <person name="Sisk P."/>
            <person name="Stolte C."/>
            <person name="Sykes S."/>
            <person name="Thomson T."/>
            <person name="Walk T."/>
            <person name="White J."/>
            <person name="Yandava C."/>
            <person name="Burger G."/>
            <person name="Gray M.W."/>
            <person name="Holland P.W.H."/>
            <person name="King N."/>
            <person name="Lang F.B.F."/>
            <person name="Roger A.J."/>
            <person name="Ruiz-Trillo I."/>
            <person name="Lander E."/>
            <person name="Nusbaum C."/>
        </authorList>
    </citation>
    <scope>NUCLEOTIDE SEQUENCE [LARGE SCALE GENOMIC DNA]</scope>
    <source>
        <strain evidence="6 7">ATCC 50062</strain>
    </source>
</reference>
<accession>A0A0L0DUQ7</accession>
<evidence type="ECO:0000313" key="6">
    <source>
        <dbReference type="EMBL" id="KNC55791.1"/>
    </source>
</evidence>
<feature type="region of interest" description="Disordered" evidence="4">
    <location>
        <begin position="1047"/>
        <end position="1185"/>
    </location>
</feature>
<feature type="compositionally biased region" description="Basic residues" evidence="4">
    <location>
        <begin position="447"/>
        <end position="457"/>
    </location>
</feature>
<dbReference type="Gene3D" id="1.10.510.10">
    <property type="entry name" value="Transferase(Phosphotransferase) domain 1"/>
    <property type="match status" value="1"/>
</dbReference>
<feature type="compositionally biased region" description="Polar residues" evidence="4">
    <location>
        <begin position="1063"/>
        <end position="1073"/>
    </location>
</feature>
<dbReference type="FunFam" id="3.30.200.20:FF:000042">
    <property type="entry name" value="Aurora kinase A"/>
    <property type="match status" value="1"/>
</dbReference>
<dbReference type="InterPro" id="IPR008271">
    <property type="entry name" value="Ser/Thr_kinase_AS"/>
</dbReference>
<feature type="region of interest" description="Disordered" evidence="4">
    <location>
        <begin position="952"/>
        <end position="1008"/>
    </location>
</feature>
<dbReference type="PROSITE" id="PS50011">
    <property type="entry name" value="PROTEIN_KINASE_DOM"/>
    <property type="match status" value="1"/>
</dbReference>
<sequence length="1314" mass="140870">MLDPNNVTNPEMSRTMPTGPKASDRLSASDASNDDVQRLHRTKSMPKSAIQADRLKPSTPRSLSPAYVPLRSRRDRSCSSSKVASVESVESSLYSTQPRSPSPLAGSFAGLYNSSGAETPESTSPVTPTTPVLSHSTSESNSLSPCPPKNRRRLPRPNREDPPEGLTAGDISLGTSGGARGLIPLVDSSSSPRGKAKAKDSSKAKGKYGKAKGKAKAKAKAKSKSHSRVAAINSDEQPSSGSQKSRRVSESSLALVSARARARAKVTLAKARVKAKAKLKANKGASSRNSSGGSDTPWTAHLRAQLRSEIKADVKARAKAHTKEQTKAFVNELVRVSAKAKATAKAKAKAKARAKAETKARAVLATMLTEAGVHDPAGLASNFSLSSLSSLSSASDSESDFDSSDESGDLLSSASASASATVSADSDRLRRAHSAAVQPSTPDSARKSKPKEAKRRNLQLGAHGDDINALDEFLFDRGLLSELAVVGLDSMPENMRDEIISQHLQGISFARKNLDKVEIAFHRTVAARNGAFFSLHVDSVETHLESDVLDTYRLMSEAAGGPLLGRGTTGKVFLAKHIATDKVVAIKKIRKANIESESEARMLAREIAVLQLVQHPNIVELYEVLYTARNIYIVMEHCGGGSLKDAIDATQSGLKPLRAAQLFGELLSAMIYLHSHCLAHRDIKPDNILLSADGHVKLADFGFATIFDPALALTTFCGTPCFAAPELMRSEPYDPRAADMWSAGVTLFRMLSRELPFHHSDLSTLYDLVRAGKFSYPRRIKSKARKLISSLLDMSPTKRATVKSAFNSDFMRKVSKPVPPAASAVHRKVWTYDTPGSPTDSTVTRAPPILSTANLSSICPLQCYYSQLGFLCPCAPLLAAADESFMASDPFLLRLLELGFQSTSLQANLLSDALTPERAAYFWSISDELPPLLRNNYTTIKLARIKAASTGEEPTVRITAEPDNGEPAKPAAAKSASSTTGGHDRTSDSRSRSRSRGRSFTVSGGDDEDDDGLWELGSWLVGNVSSYNIFGSHLYSSSHFAVQVSAGGSGGGGPSDQGFADTAESTRSTSPPQSDADRRNRSASDLHSPLQSISTCVPFPSPGEASATHGSPRAAAISPGVNSPSTRKRSSASLVRRQIGPSASPTRSNTPRGTSPAGTPRRSSIIGRPRPRRRSFMVQPLDSPSLAQSTSFFNTASRLPAIAADIDRAHPMPSSEWDDDDDDDNRKDGLIEYLDITPNAVLSLPPGQWYRYWYHKKPSGRYCMARIRHMAVGAKARAPGEVAELDMTIANFVSTAGEPLSPRRSEPEAASLRR</sequence>
<evidence type="ECO:0000313" key="7">
    <source>
        <dbReference type="Proteomes" id="UP000054408"/>
    </source>
</evidence>
<dbReference type="PROSITE" id="PS00107">
    <property type="entry name" value="PROTEIN_KINASE_ATP"/>
    <property type="match status" value="1"/>
</dbReference>
<evidence type="ECO:0000256" key="3">
    <source>
        <dbReference type="PROSITE-ProRule" id="PRU10141"/>
    </source>
</evidence>
<protein>
    <submittedName>
        <fullName evidence="6">CAMK/CAMKL/AMPK protein kinase</fullName>
    </submittedName>
</protein>
<dbReference type="GO" id="GO:0005524">
    <property type="term" value="F:ATP binding"/>
    <property type="evidence" value="ECO:0007669"/>
    <property type="project" value="UniProtKB-UniRule"/>
</dbReference>
<dbReference type="GO" id="GO:0035556">
    <property type="term" value="P:intracellular signal transduction"/>
    <property type="evidence" value="ECO:0007669"/>
    <property type="project" value="TreeGrafter"/>
</dbReference>
<feature type="compositionally biased region" description="Polar residues" evidence="4">
    <location>
        <begin position="1141"/>
        <end position="1157"/>
    </location>
</feature>
<feature type="region of interest" description="Disordered" evidence="4">
    <location>
        <begin position="276"/>
        <end position="303"/>
    </location>
</feature>
<dbReference type="GO" id="GO:0005737">
    <property type="term" value="C:cytoplasm"/>
    <property type="evidence" value="ECO:0007669"/>
    <property type="project" value="TreeGrafter"/>
</dbReference>
<dbReference type="eggNOG" id="KOG0583">
    <property type="taxonomic scope" value="Eukaryota"/>
</dbReference>
<feature type="compositionally biased region" description="Polar residues" evidence="4">
    <location>
        <begin position="1"/>
        <end position="16"/>
    </location>
</feature>
<dbReference type="InterPro" id="IPR000719">
    <property type="entry name" value="Prot_kinase_dom"/>
</dbReference>
<feature type="region of interest" description="Disordered" evidence="4">
    <location>
        <begin position="1"/>
        <end position="256"/>
    </location>
</feature>
<feature type="compositionally biased region" description="Polar residues" evidence="4">
    <location>
        <begin position="284"/>
        <end position="297"/>
    </location>
</feature>
<feature type="compositionally biased region" description="Polar residues" evidence="4">
    <location>
        <begin position="234"/>
        <end position="243"/>
    </location>
</feature>
<feature type="region of interest" description="Disordered" evidence="4">
    <location>
        <begin position="422"/>
        <end position="460"/>
    </location>
</feature>
<proteinExistence type="predicted"/>
<dbReference type="SUPFAM" id="SSF56112">
    <property type="entry name" value="Protein kinase-like (PK-like)"/>
    <property type="match status" value="1"/>
</dbReference>
<dbReference type="GeneID" id="25569255"/>
<dbReference type="PROSITE" id="PS00108">
    <property type="entry name" value="PROTEIN_KINASE_ST"/>
    <property type="match status" value="1"/>
</dbReference>
<gene>
    <name evidence="6" type="ORF">AMSG_11225</name>
</gene>
<dbReference type="Proteomes" id="UP000054408">
    <property type="component" value="Unassembled WGS sequence"/>
</dbReference>
<feature type="region of interest" description="Disordered" evidence="4">
    <location>
        <begin position="1204"/>
        <end position="1223"/>
    </location>
</feature>
<dbReference type="PANTHER" id="PTHR24346">
    <property type="entry name" value="MAP/MICROTUBULE AFFINITY-REGULATING KINASE"/>
    <property type="match status" value="1"/>
</dbReference>
<keyword evidence="6" id="KW-0808">Transferase</keyword>
<dbReference type="InterPro" id="IPR017441">
    <property type="entry name" value="Protein_kinase_ATP_BS"/>
</dbReference>
<feature type="domain" description="Protein kinase" evidence="5">
    <location>
        <begin position="558"/>
        <end position="811"/>
    </location>
</feature>
<dbReference type="EMBL" id="GL349504">
    <property type="protein sequence ID" value="KNC55791.1"/>
    <property type="molecule type" value="Genomic_DNA"/>
</dbReference>
<feature type="compositionally biased region" description="Basic and acidic residues" evidence="4">
    <location>
        <begin position="1075"/>
        <end position="1084"/>
    </location>
</feature>
<name>A0A0L0DUQ7_THETB</name>
<keyword evidence="1 3" id="KW-0547">Nucleotide-binding</keyword>
<feature type="binding site" evidence="3">
    <location>
        <position position="588"/>
    </location>
    <ligand>
        <name>ATP</name>
        <dbReference type="ChEBI" id="CHEBI:30616"/>
    </ligand>
</feature>
<evidence type="ECO:0000259" key="5">
    <source>
        <dbReference type="PROSITE" id="PS50011"/>
    </source>
</evidence>
<evidence type="ECO:0000256" key="1">
    <source>
        <dbReference type="ARBA" id="ARBA00022741"/>
    </source>
</evidence>
<feature type="compositionally biased region" description="Polar residues" evidence="4">
    <location>
        <begin position="1085"/>
        <end position="1095"/>
    </location>
</feature>
<dbReference type="SMART" id="SM00220">
    <property type="entry name" value="S_TKc"/>
    <property type="match status" value="1"/>
</dbReference>
<keyword evidence="7" id="KW-1185">Reference proteome</keyword>
<dbReference type="Pfam" id="PF00069">
    <property type="entry name" value="Pkinase"/>
    <property type="match status" value="1"/>
</dbReference>
<feature type="compositionally biased region" description="Basic residues" evidence="4">
    <location>
        <begin position="204"/>
        <end position="227"/>
    </location>
</feature>
<dbReference type="FunFam" id="1.10.510.10:FF:000571">
    <property type="entry name" value="Maternal embryonic leucine zipper kinase"/>
    <property type="match status" value="1"/>
</dbReference>
<keyword evidence="2 3" id="KW-0067">ATP-binding</keyword>
<feature type="compositionally biased region" description="Basic and acidic residues" evidence="4">
    <location>
        <begin position="982"/>
        <end position="991"/>
    </location>
</feature>
<evidence type="ECO:0000256" key="2">
    <source>
        <dbReference type="ARBA" id="ARBA00022840"/>
    </source>
</evidence>
<keyword evidence="6" id="KW-0418">Kinase</keyword>
<dbReference type="RefSeq" id="XP_013752873.1">
    <property type="nucleotide sequence ID" value="XM_013897419.1"/>
</dbReference>
<evidence type="ECO:0000256" key="4">
    <source>
        <dbReference type="SAM" id="MobiDB-lite"/>
    </source>
</evidence>
<feature type="compositionally biased region" description="Low complexity" evidence="4">
    <location>
        <begin position="967"/>
        <end position="978"/>
    </location>
</feature>